<feature type="chain" id="PRO_5025551635" description="alpha-1,2-Mannosidase" evidence="10">
    <location>
        <begin position="24"/>
        <end position="614"/>
    </location>
</feature>
<dbReference type="GO" id="GO:0005509">
    <property type="term" value="F:calcium ion binding"/>
    <property type="evidence" value="ECO:0007669"/>
    <property type="project" value="InterPro"/>
</dbReference>
<feature type="active site" description="Proton donor" evidence="6">
    <location>
        <position position="436"/>
    </location>
</feature>
<comment type="cofactor">
    <cofactor evidence="1 7">
        <name>Ca(2+)</name>
        <dbReference type="ChEBI" id="CHEBI:29108"/>
    </cofactor>
</comment>
<keyword evidence="10" id="KW-0732">Signal</keyword>
<evidence type="ECO:0000256" key="4">
    <source>
        <dbReference type="ARBA" id="ARBA00022801"/>
    </source>
</evidence>
<evidence type="ECO:0000256" key="7">
    <source>
        <dbReference type="PIRSR" id="PIRSR601382-2"/>
    </source>
</evidence>
<dbReference type="FunFam" id="1.50.10.10:FF:000037">
    <property type="entry name" value="alpha-1,2-Mannosidase"/>
    <property type="match status" value="1"/>
</dbReference>
<keyword evidence="5 8" id="KW-1015">Disulfide bond</keyword>
<comment type="pathway">
    <text evidence="2">Protein modification; protein glycosylation.</text>
</comment>
<feature type="active site" description="Proton donor" evidence="6">
    <location>
        <position position="187"/>
    </location>
</feature>
<gene>
    <name evidence="11" type="ORF">M409DRAFT_54754</name>
</gene>
<name>A0A6A6CKC1_ZASCE</name>
<dbReference type="GO" id="GO:0016020">
    <property type="term" value="C:membrane"/>
    <property type="evidence" value="ECO:0007669"/>
    <property type="project" value="InterPro"/>
</dbReference>
<evidence type="ECO:0000256" key="2">
    <source>
        <dbReference type="ARBA" id="ARBA00004922"/>
    </source>
</evidence>
<keyword evidence="7" id="KW-0106">Calcium</keyword>
<feature type="active site" evidence="6">
    <location>
        <position position="323"/>
    </location>
</feature>
<feature type="disulfide bond" evidence="8">
    <location>
        <begin position="393"/>
        <end position="422"/>
    </location>
</feature>
<dbReference type="GO" id="GO:0005975">
    <property type="term" value="P:carbohydrate metabolic process"/>
    <property type="evidence" value="ECO:0007669"/>
    <property type="project" value="InterPro"/>
</dbReference>
<dbReference type="EC" id="3.2.1.-" evidence="9"/>
<keyword evidence="9" id="KW-0326">Glycosidase</keyword>
<evidence type="ECO:0000256" key="6">
    <source>
        <dbReference type="PIRSR" id="PIRSR601382-1"/>
    </source>
</evidence>
<dbReference type="Pfam" id="PF01532">
    <property type="entry name" value="Glyco_hydro_47"/>
    <property type="match status" value="1"/>
</dbReference>
<dbReference type="Gene3D" id="1.50.10.10">
    <property type="match status" value="1"/>
</dbReference>
<evidence type="ECO:0000313" key="12">
    <source>
        <dbReference type="Proteomes" id="UP000799537"/>
    </source>
</evidence>
<evidence type="ECO:0000256" key="10">
    <source>
        <dbReference type="SAM" id="SignalP"/>
    </source>
</evidence>
<feature type="binding site" evidence="7">
    <location>
        <position position="588"/>
    </location>
    <ligand>
        <name>Ca(2+)</name>
        <dbReference type="ChEBI" id="CHEBI:29108"/>
    </ligand>
</feature>
<feature type="active site" evidence="6">
    <location>
        <position position="500"/>
    </location>
</feature>
<protein>
    <recommendedName>
        <fullName evidence="9">alpha-1,2-Mannosidase</fullName>
        <ecNumber evidence="9">3.2.1.-</ecNumber>
    </recommendedName>
</protein>
<proteinExistence type="inferred from homology"/>
<dbReference type="RefSeq" id="XP_033667291.1">
    <property type="nucleotide sequence ID" value="XM_033812816.1"/>
</dbReference>
<dbReference type="AlphaFoldDB" id="A0A6A6CKC1"/>
<dbReference type="SUPFAM" id="SSF48225">
    <property type="entry name" value="Seven-hairpin glycosidases"/>
    <property type="match status" value="1"/>
</dbReference>
<evidence type="ECO:0000313" key="11">
    <source>
        <dbReference type="EMBL" id="KAF2166402.1"/>
    </source>
</evidence>
<comment type="similarity">
    <text evidence="3 9">Belongs to the glycosyl hydrolase 47 family.</text>
</comment>
<dbReference type="GeneID" id="54566088"/>
<organism evidence="11 12">
    <name type="scientific">Zasmidium cellare ATCC 36951</name>
    <dbReference type="NCBI Taxonomy" id="1080233"/>
    <lineage>
        <taxon>Eukaryota</taxon>
        <taxon>Fungi</taxon>
        <taxon>Dikarya</taxon>
        <taxon>Ascomycota</taxon>
        <taxon>Pezizomycotina</taxon>
        <taxon>Dothideomycetes</taxon>
        <taxon>Dothideomycetidae</taxon>
        <taxon>Mycosphaerellales</taxon>
        <taxon>Mycosphaerellaceae</taxon>
        <taxon>Zasmidium</taxon>
    </lineage>
</organism>
<dbReference type="InterPro" id="IPR050749">
    <property type="entry name" value="Glycosyl_Hydrolase_47"/>
</dbReference>
<dbReference type="InterPro" id="IPR012341">
    <property type="entry name" value="6hp_glycosidase-like_sf"/>
</dbReference>
<dbReference type="GO" id="GO:0036503">
    <property type="term" value="P:ERAD pathway"/>
    <property type="evidence" value="ECO:0007669"/>
    <property type="project" value="UniProtKB-ARBA"/>
</dbReference>
<keyword evidence="4 9" id="KW-0378">Hydrolase</keyword>
<accession>A0A6A6CKC1</accession>
<dbReference type="InterPro" id="IPR001382">
    <property type="entry name" value="Glyco_hydro_47"/>
</dbReference>
<dbReference type="GO" id="GO:0004571">
    <property type="term" value="F:mannosyl-oligosaccharide 1,2-alpha-mannosidase activity"/>
    <property type="evidence" value="ECO:0007669"/>
    <property type="project" value="InterPro"/>
</dbReference>
<dbReference type="OrthoDB" id="8118055at2759"/>
<dbReference type="PANTHER" id="PTHR11742:SF89">
    <property type="entry name" value="ALPHA-1,2-MANNOSIDASE"/>
    <property type="match status" value="1"/>
</dbReference>
<dbReference type="PANTHER" id="PTHR11742">
    <property type="entry name" value="MANNOSYL-OLIGOSACCHARIDE ALPHA-1,2-MANNOSIDASE-RELATED"/>
    <property type="match status" value="1"/>
</dbReference>
<evidence type="ECO:0000256" key="1">
    <source>
        <dbReference type="ARBA" id="ARBA00001913"/>
    </source>
</evidence>
<evidence type="ECO:0000256" key="9">
    <source>
        <dbReference type="RuleBase" id="RU361193"/>
    </source>
</evidence>
<evidence type="ECO:0000256" key="3">
    <source>
        <dbReference type="ARBA" id="ARBA00007658"/>
    </source>
</evidence>
<dbReference type="Proteomes" id="UP000799537">
    <property type="component" value="Unassembled WGS sequence"/>
</dbReference>
<sequence length="614" mass="69941">MHSFSRLITFFLAVVTFIIFTTTQTSYGRDAFWTGSTTRLDVSNSRTNLSQDPLKFDWENRKEQFPVAKYQHLPEPALEGLPTVQYDFSMRIENGTDRATRRQRMAQIKAAMKRAWDAYRLKAWLNDELRPISGGNKTTFGGWAATLVDSLDTLYIMDMKPEFDEAVDAAVSIDFSKTSMHLINVFETTIRYLGGFLSAYDLSGDERLLAKALEVAHLLYAAFDTPNRLPIMRWNLHWATKDQEQGGAGSPILAEIGSLSLEFTRLSQITGDPKWYDAIERIMALFDAQQHLSDLPGMWPLQVNADQADFFTGSTFSLAAWSDSMYEYLPKMHALLGGSPQYSKMYQFAMDTAIRHVLYKPMIKENDTVLMSGTVRVQDGQVSLQSELQHLVCFAGGMFALGGRLVNNASHVNIGHKLANGCVWAYNQFPTGVMPETCNLIPCEDETCKWDAAKWHMAVSEHASSMDKRNNTRASDIIRAERLPTGIASIPDKRYLLRPEAIESVFILYRITGNQTLQENAWDMFRSVYFRTQTPLANAAMKDVTNTTTPTPKEDSMESFWTAETLKYFYLTFADPEYISLDDYVFNTEAHPFKRPVPKFTKQTKNSGWHWKWK</sequence>
<evidence type="ECO:0000256" key="5">
    <source>
        <dbReference type="ARBA" id="ARBA00023157"/>
    </source>
</evidence>
<feature type="signal peptide" evidence="10">
    <location>
        <begin position="1"/>
        <end position="23"/>
    </location>
</feature>
<dbReference type="PRINTS" id="PR00747">
    <property type="entry name" value="GLYHDRLASE47"/>
</dbReference>
<evidence type="ECO:0000256" key="8">
    <source>
        <dbReference type="PIRSR" id="PIRSR601382-3"/>
    </source>
</evidence>
<reference evidence="11" key="1">
    <citation type="journal article" date="2020" name="Stud. Mycol.">
        <title>101 Dothideomycetes genomes: a test case for predicting lifestyles and emergence of pathogens.</title>
        <authorList>
            <person name="Haridas S."/>
            <person name="Albert R."/>
            <person name="Binder M."/>
            <person name="Bloem J."/>
            <person name="Labutti K."/>
            <person name="Salamov A."/>
            <person name="Andreopoulos B."/>
            <person name="Baker S."/>
            <person name="Barry K."/>
            <person name="Bills G."/>
            <person name="Bluhm B."/>
            <person name="Cannon C."/>
            <person name="Castanera R."/>
            <person name="Culley D."/>
            <person name="Daum C."/>
            <person name="Ezra D."/>
            <person name="Gonzalez J."/>
            <person name="Henrissat B."/>
            <person name="Kuo A."/>
            <person name="Liang C."/>
            <person name="Lipzen A."/>
            <person name="Lutzoni F."/>
            <person name="Magnuson J."/>
            <person name="Mondo S."/>
            <person name="Nolan M."/>
            <person name="Ohm R."/>
            <person name="Pangilinan J."/>
            <person name="Park H.-J."/>
            <person name="Ramirez L."/>
            <person name="Alfaro M."/>
            <person name="Sun H."/>
            <person name="Tritt A."/>
            <person name="Yoshinaga Y."/>
            <person name="Zwiers L.-H."/>
            <person name="Turgeon B."/>
            <person name="Goodwin S."/>
            <person name="Spatafora J."/>
            <person name="Crous P."/>
            <person name="Grigoriev I."/>
        </authorList>
    </citation>
    <scope>NUCLEOTIDE SEQUENCE</scope>
    <source>
        <strain evidence="11">ATCC 36951</strain>
    </source>
</reference>
<keyword evidence="7" id="KW-0479">Metal-binding</keyword>
<dbReference type="UniPathway" id="UPA00378"/>
<dbReference type="GO" id="GO:0005783">
    <property type="term" value="C:endoplasmic reticulum"/>
    <property type="evidence" value="ECO:0007669"/>
    <property type="project" value="TreeGrafter"/>
</dbReference>
<keyword evidence="12" id="KW-1185">Reference proteome</keyword>
<dbReference type="EMBL" id="ML993596">
    <property type="protein sequence ID" value="KAF2166402.1"/>
    <property type="molecule type" value="Genomic_DNA"/>
</dbReference>
<dbReference type="InterPro" id="IPR036026">
    <property type="entry name" value="Seven-hairpin_glycosidases"/>
</dbReference>